<keyword evidence="1 4" id="KW-0805">Transcription regulation</keyword>
<dbReference type="KEGG" id="bmx:BMS_2804"/>
<dbReference type="InterPro" id="IPR023459">
    <property type="entry name" value="Tscrpt_elong_fac_GreA/B_fam"/>
</dbReference>
<dbReference type="STRING" id="862908.BMS_2804"/>
<evidence type="ECO:0000259" key="6">
    <source>
        <dbReference type="Pfam" id="PF03449"/>
    </source>
</evidence>
<dbReference type="Gene3D" id="3.10.50.30">
    <property type="entry name" value="Transcription elongation factor, GreA/GreB, C-terminal domain"/>
    <property type="match status" value="1"/>
</dbReference>
<dbReference type="HOGENOM" id="CLU_101379_3_0_7"/>
<dbReference type="FunFam" id="3.10.50.30:FF:000001">
    <property type="entry name" value="Transcription elongation factor GreA"/>
    <property type="match status" value="1"/>
</dbReference>
<dbReference type="eggNOG" id="COG0782">
    <property type="taxonomic scope" value="Bacteria"/>
</dbReference>
<dbReference type="HAMAP" id="MF_00930">
    <property type="entry name" value="GreB"/>
    <property type="match status" value="1"/>
</dbReference>
<dbReference type="InterPro" id="IPR022691">
    <property type="entry name" value="Tscrpt_elong_fac_GreA/B_N"/>
</dbReference>
<organism evidence="7 8">
    <name type="scientific">Halobacteriovorax marinus (strain ATCC BAA-682 / DSM 15412 / SJ)</name>
    <name type="common">Bacteriovorax marinus</name>
    <dbReference type="NCBI Taxonomy" id="862908"/>
    <lineage>
        <taxon>Bacteria</taxon>
        <taxon>Pseudomonadati</taxon>
        <taxon>Bdellovibrionota</taxon>
        <taxon>Bacteriovoracia</taxon>
        <taxon>Bacteriovoracales</taxon>
        <taxon>Halobacteriovoraceae</taxon>
        <taxon>Halobacteriovorax</taxon>
    </lineage>
</organism>
<dbReference type="PIRSF" id="PIRSF006092">
    <property type="entry name" value="GreA_GreB"/>
    <property type="match status" value="1"/>
</dbReference>
<comment type="similarity">
    <text evidence="4">Belongs to the GreA/GreB family. GreB subfamily.</text>
</comment>
<dbReference type="InterPro" id="IPR036805">
    <property type="entry name" value="Tscrpt_elong_fac_GreA/B_N_sf"/>
</dbReference>
<dbReference type="SUPFAM" id="SSF46557">
    <property type="entry name" value="GreA transcript cleavage protein, N-terminal domain"/>
    <property type="match status" value="1"/>
</dbReference>
<keyword evidence="8" id="KW-1185">Reference proteome</keyword>
<dbReference type="EMBL" id="FQ312005">
    <property type="protein sequence ID" value="CBW27580.1"/>
    <property type="molecule type" value="Genomic_DNA"/>
</dbReference>
<dbReference type="InterPro" id="IPR001437">
    <property type="entry name" value="Tscrpt_elong_fac_GreA/B_C"/>
</dbReference>
<dbReference type="InterPro" id="IPR028624">
    <property type="entry name" value="Tscrpt_elong_fac_GreA/B"/>
</dbReference>
<accession>E1WY25</accession>
<keyword evidence="2 4" id="KW-0238">DNA-binding</keyword>
<dbReference type="PANTHER" id="PTHR30437:SF6">
    <property type="entry name" value="TRANSCRIPTION ELONGATION FACTOR GREB"/>
    <property type="match status" value="1"/>
</dbReference>
<dbReference type="AlphaFoldDB" id="E1WY25"/>
<evidence type="ECO:0000256" key="4">
    <source>
        <dbReference type="HAMAP-Rule" id="MF_00930"/>
    </source>
</evidence>
<protein>
    <recommendedName>
        <fullName evidence="4">Transcription elongation factor GreB</fullName>
    </recommendedName>
    <alternativeName>
        <fullName evidence="4">Transcript cleavage factor GreB</fullName>
    </alternativeName>
</protein>
<dbReference type="Pfam" id="PF03449">
    <property type="entry name" value="GreA_GreB_N"/>
    <property type="match status" value="1"/>
</dbReference>
<keyword evidence="7" id="KW-0648">Protein biosynthesis</keyword>
<evidence type="ECO:0000256" key="3">
    <source>
        <dbReference type="ARBA" id="ARBA00023163"/>
    </source>
</evidence>
<feature type="domain" description="Transcription elongation factor GreA/GreB C-terminal" evidence="5">
    <location>
        <begin position="76"/>
        <end position="150"/>
    </location>
</feature>
<dbReference type="NCBIfam" id="NF002506">
    <property type="entry name" value="PRK01885.1"/>
    <property type="match status" value="1"/>
</dbReference>
<dbReference type="InterPro" id="IPR036953">
    <property type="entry name" value="GreA/GreB_C_sf"/>
</dbReference>
<dbReference type="FunFam" id="1.10.287.180:FF:000001">
    <property type="entry name" value="Transcription elongation factor GreA"/>
    <property type="match status" value="1"/>
</dbReference>
<dbReference type="GO" id="GO:0070063">
    <property type="term" value="F:RNA polymerase binding"/>
    <property type="evidence" value="ECO:0007669"/>
    <property type="project" value="InterPro"/>
</dbReference>
<dbReference type="GO" id="GO:0032784">
    <property type="term" value="P:regulation of DNA-templated transcription elongation"/>
    <property type="evidence" value="ECO:0007669"/>
    <property type="project" value="UniProtKB-UniRule"/>
</dbReference>
<keyword evidence="7" id="KW-0251">Elongation factor</keyword>
<evidence type="ECO:0000259" key="5">
    <source>
        <dbReference type="Pfam" id="PF01272"/>
    </source>
</evidence>
<dbReference type="Gene3D" id="1.10.287.180">
    <property type="entry name" value="Transcription elongation factor, GreA/GreB, N-terminal domain"/>
    <property type="match status" value="1"/>
</dbReference>
<dbReference type="PATRIC" id="fig|862908.3.peg.2681"/>
<feature type="domain" description="Transcription elongation factor GreA/GreB N-terminal" evidence="6">
    <location>
        <begin position="1"/>
        <end position="69"/>
    </location>
</feature>
<dbReference type="NCBIfam" id="TIGR01461">
    <property type="entry name" value="greB"/>
    <property type="match status" value="1"/>
</dbReference>
<evidence type="ECO:0000256" key="1">
    <source>
        <dbReference type="ARBA" id="ARBA00023015"/>
    </source>
</evidence>
<evidence type="ECO:0000313" key="8">
    <source>
        <dbReference type="Proteomes" id="UP000008963"/>
    </source>
</evidence>
<dbReference type="Proteomes" id="UP000008963">
    <property type="component" value="Chromosome"/>
</dbReference>
<proteinExistence type="inferred from homology"/>
<dbReference type="PANTHER" id="PTHR30437">
    <property type="entry name" value="TRANSCRIPTION ELONGATION FACTOR GREA"/>
    <property type="match status" value="1"/>
</dbReference>
<dbReference type="GO" id="GO:0003746">
    <property type="term" value="F:translation elongation factor activity"/>
    <property type="evidence" value="ECO:0007669"/>
    <property type="project" value="UniProtKB-KW"/>
</dbReference>
<dbReference type="SUPFAM" id="SSF54534">
    <property type="entry name" value="FKBP-like"/>
    <property type="match status" value="1"/>
</dbReference>
<evidence type="ECO:0000256" key="2">
    <source>
        <dbReference type="ARBA" id="ARBA00023125"/>
    </source>
</evidence>
<dbReference type="HAMAP" id="MF_00105">
    <property type="entry name" value="GreA_GreB"/>
    <property type="match status" value="1"/>
</dbReference>
<sequence>MTPKCFDELSAEMENLLKVERPKTTQIIAWAAGNGDRSENADYIYGKKRLREIDRRLRFLKKRLDDSEVIDPLKMSSEKVQFSATVTVEDEEAEVKVYSIVGIDEVEVSKGKISWRSPIGRALLGKEVEDIVSIDAPNGSFELEILKIEYKEIL</sequence>
<dbReference type="GO" id="GO:0003677">
    <property type="term" value="F:DNA binding"/>
    <property type="evidence" value="ECO:0007669"/>
    <property type="project" value="UniProtKB-UniRule"/>
</dbReference>
<comment type="function">
    <text evidence="4">Necessary for efficient RNA polymerase transcription elongation past template-encoded arresting sites. The arresting sites in DNA have the property of trapping a certain fraction of elongating RNA polymerases that pass through, resulting in locked ternary complexes. Cleavage of the nascent transcript by cleavage factors such as GreA or GreB allows the resumption of elongation from the new 3'terminus. GreB releases sequences of up to 9 nucleotides in length.</text>
</comment>
<dbReference type="GO" id="GO:0006354">
    <property type="term" value="P:DNA-templated transcription elongation"/>
    <property type="evidence" value="ECO:0007669"/>
    <property type="project" value="TreeGrafter"/>
</dbReference>
<keyword evidence="3 4" id="KW-0804">Transcription</keyword>
<name>E1WY25_HALMS</name>
<evidence type="ECO:0000313" key="7">
    <source>
        <dbReference type="EMBL" id="CBW27580.1"/>
    </source>
</evidence>
<dbReference type="Pfam" id="PF01272">
    <property type="entry name" value="GreA_GreB"/>
    <property type="match status" value="1"/>
</dbReference>
<gene>
    <name evidence="7" type="primary">greA</name>
    <name evidence="4" type="synonym">greB</name>
    <name evidence="7" type="ordered locus">BMS_2804</name>
</gene>
<dbReference type="InterPro" id="IPR006358">
    <property type="entry name" value="Tscrpt_elong_fac_GreB"/>
</dbReference>
<reference evidence="8" key="1">
    <citation type="journal article" date="2013" name="ISME J.">
        <title>A small predatory core genome in the divergent marine Bacteriovorax marinus SJ and the terrestrial Bdellovibrio bacteriovorus.</title>
        <authorList>
            <person name="Crossman L.C."/>
            <person name="Chen H."/>
            <person name="Cerdeno-Tarraga A.M."/>
            <person name="Brooks K."/>
            <person name="Quail M.A."/>
            <person name="Pineiro S.A."/>
            <person name="Hobley L."/>
            <person name="Sockett R.E."/>
            <person name="Bentley S.D."/>
            <person name="Parkhill J."/>
            <person name="Williams H.N."/>
            <person name="Stine O.C."/>
        </authorList>
    </citation>
    <scope>NUCLEOTIDE SEQUENCE [LARGE SCALE GENOMIC DNA]</scope>
    <source>
        <strain evidence="8">ATCC BAA-682 / DSM 15412 / SJ</strain>
    </source>
</reference>